<sequence length="346" mass="39195">MITNPIKKKHEVVEALKKKLIIYLVEKRLGFDSAIDKVECVREDTTEEEIRMDELRPAQLKMNDSKAEVQDPLIKVNLGIGGTSANIYPKSSPGPELKSRDEPRFGSEEYRKKLSIVMSYATAENVIDTQYLIPAGPIQYYILGPCFKKGITFEVQRVYDEQGPETFPYEWESVNWMMTPTLMDIEAYTGLSSSDTLLTDSPSSPISSFIPGFHKDAKNYGQFSRMNKGTSNPPIEDEHIAFFSFITSSMKSAISKFLHSLDEELTTFNKFRENIFDAASHRSSMISLQTSIQSKATEYTIASAKLTTQEHLVEELKAKLTKTEDICGNLQRSIQHTIDEAKKEKK</sequence>
<dbReference type="AlphaFoldDB" id="A0A8K0GQZ2"/>
<dbReference type="EMBL" id="VOIH02000011">
    <property type="protein sequence ID" value="KAF3433618.1"/>
    <property type="molecule type" value="Genomic_DNA"/>
</dbReference>
<name>A0A8K0GQZ2_9ROSA</name>
<comment type="caution">
    <text evidence="1">The sequence shown here is derived from an EMBL/GenBank/DDBJ whole genome shotgun (WGS) entry which is preliminary data.</text>
</comment>
<accession>A0A8K0GQZ2</accession>
<organism evidence="1 2">
    <name type="scientific">Rhamnella rubrinervis</name>
    <dbReference type="NCBI Taxonomy" id="2594499"/>
    <lineage>
        <taxon>Eukaryota</taxon>
        <taxon>Viridiplantae</taxon>
        <taxon>Streptophyta</taxon>
        <taxon>Embryophyta</taxon>
        <taxon>Tracheophyta</taxon>
        <taxon>Spermatophyta</taxon>
        <taxon>Magnoliopsida</taxon>
        <taxon>eudicotyledons</taxon>
        <taxon>Gunneridae</taxon>
        <taxon>Pentapetalae</taxon>
        <taxon>rosids</taxon>
        <taxon>fabids</taxon>
        <taxon>Rosales</taxon>
        <taxon>Rhamnaceae</taxon>
        <taxon>rhamnoid group</taxon>
        <taxon>Rhamneae</taxon>
        <taxon>Rhamnella</taxon>
    </lineage>
</organism>
<evidence type="ECO:0000313" key="1">
    <source>
        <dbReference type="EMBL" id="KAF3433618.1"/>
    </source>
</evidence>
<reference evidence="1" key="1">
    <citation type="submission" date="2020-03" db="EMBL/GenBank/DDBJ databases">
        <title>A high-quality chromosome-level genome assembly of a woody plant with both climbing and erect habits, Rhamnella rubrinervis.</title>
        <authorList>
            <person name="Lu Z."/>
            <person name="Yang Y."/>
            <person name="Zhu X."/>
            <person name="Sun Y."/>
        </authorList>
    </citation>
    <scope>NUCLEOTIDE SEQUENCE</scope>
    <source>
        <strain evidence="1">BYM</strain>
        <tissue evidence="1">Leaf</tissue>
    </source>
</reference>
<proteinExistence type="predicted"/>
<protein>
    <submittedName>
        <fullName evidence="1">Uncharacterized protein</fullName>
    </submittedName>
</protein>
<keyword evidence="2" id="KW-1185">Reference proteome</keyword>
<gene>
    <name evidence="1" type="ORF">FNV43_RR24721</name>
</gene>
<evidence type="ECO:0000313" key="2">
    <source>
        <dbReference type="Proteomes" id="UP000796880"/>
    </source>
</evidence>
<dbReference type="Proteomes" id="UP000796880">
    <property type="component" value="Unassembled WGS sequence"/>
</dbReference>